<accession>A0A5B7HWF4</accession>
<dbReference type="Proteomes" id="UP000324222">
    <property type="component" value="Unassembled WGS sequence"/>
</dbReference>
<gene>
    <name evidence="1" type="ORF">E2C01_068421</name>
</gene>
<protein>
    <submittedName>
        <fullName evidence="1">Uncharacterized protein</fullName>
    </submittedName>
</protein>
<sequence>MTQVTILDGCPTQNVEALRLPDHDKEGQTVPNLAIHLKFRGPLPERVAIGNMVYHVRPHTQSCAAPAASCFAMATFPAMGVPAARNAVVTMTLTGVSRKTIFCFVVPATVPPPNSAQLASRQCICKNCSITGPILSWTSNEK</sequence>
<keyword evidence="2" id="KW-1185">Reference proteome</keyword>
<reference evidence="1 2" key="1">
    <citation type="submission" date="2019-05" db="EMBL/GenBank/DDBJ databases">
        <title>Another draft genome of Portunus trituberculatus and its Hox gene families provides insights of decapod evolution.</title>
        <authorList>
            <person name="Jeong J.-H."/>
            <person name="Song I."/>
            <person name="Kim S."/>
            <person name="Choi T."/>
            <person name="Kim D."/>
            <person name="Ryu S."/>
            <person name="Kim W."/>
        </authorList>
    </citation>
    <scope>NUCLEOTIDE SEQUENCE [LARGE SCALE GENOMIC DNA]</scope>
    <source>
        <tissue evidence="1">Muscle</tissue>
    </source>
</reference>
<evidence type="ECO:0000313" key="2">
    <source>
        <dbReference type="Proteomes" id="UP000324222"/>
    </source>
</evidence>
<name>A0A5B7HWF4_PORTR</name>
<dbReference type="AlphaFoldDB" id="A0A5B7HWF4"/>
<organism evidence="1 2">
    <name type="scientific">Portunus trituberculatus</name>
    <name type="common">Swimming crab</name>
    <name type="synonym">Neptunus trituberculatus</name>
    <dbReference type="NCBI Taxonomy" id="210409"/>
    <lineage>
        <taxon>Eukaryota</taxon>
        <taxon>Metazoa</taxon>
        <taxon>Ecdysozoa</taxon>
        <taxon>Arthropoda</taxon>
        <taxon>Crustacea</taxon>
        <taxon>Multicrustacea</taxon>
        <taxon>Malacostraca</taxon>
        <taxon>Eumalacostraca</taxon>
        <taxon>Eucarida</taxon>
        <taxon>Decapoda</taxon>
        <taxon>Pleocyemata</taxon>
        <taxon>Brachyura</taxon>
        <taxon>Eubrachyura</taxon>
        <taxon>Portunoidea</taxon>
        <taxon>Portunidae</taxon>
        <taxon>Portuninae</taxon>
        <taxon>Portunus</taxon>
    </lineage>
</organism>
<comment type="caution">
    <text evidence="1">The sequence shown here is derived from an EMBL/GenBank/DDBJ whole genome shotgun (WGS) entry which is preliminary data.</text>
</comment>
<dbReference type="EMBL" id="VSRR010038193">
    <property type="protein sequence ID" value="MPC74076.1"/>
    <property type="molecule type" value="Genomic_DNA"/>
</dbReference>
<proteinExistence type="predicted"/>
<evidence type="ECO:0000313" key="1">
    <source>
        <dbReference type="EMBL" id="MPC74076.1"/>
    </source>
</evidence>